<dbReference type="SUPFAM" id="SSF52172">
    <property type="entry name" value="CheY-like"/>
    <property type="match status" value="1"/>
</dbReference>
<dbReference type="SMART" id="SM00471">
    <property type="entry name" value="HDc"/>
    <property type="match status" value="1"/>
</dbReference>
<feature type="domain" description="HD-GYP" evidence="3">
    <location>
        <begin position="163"/>
        <end position="360"/>
    </location>
</feature>
<dbReference type="PATRIC" id="fig|1162668.3.peg.2743"/>
<dbReference type="EMBL" id="AP012342">
    <property type="protein sequence ID" value="BAM07982.1"/>
    <property type="molecule type" value="Genomic_DNA"/>
</dbReference>
<evidence type="ECO:0000259" key="2">
    <source>
        <dbReference type="PROSITE" id="PS50110"/>
    </source>
</evidence>
<dbReference type="Gene3D" id="3.40.50.2300">
    <property type="match status" value="1"/>
</dbReference>
<dbReference type="InterPro" id="IPR037522">
    <property type="entry name" value="HD_GYP_dom"/>
</dbReference>
<reference evidence="4 5" key="1">
    <citation type="journal article" date="2012" name="J. Bacteriol.">
        <title>Complete Genome Sequence of Leptospirillum ferrooxidans Strain C2-3, Isolated from a Fresh Volcanic Ash Deposit on the Island of Miyake, Japan.</title>
        <authorList>
            <person name="Fujimura R."/>
            <person name="Sato Y."/>
            <person name="Nishizawa T."/>
            <person name="Oshima K."/>
            <person name="Kim S.-W."/>
            <person name="Hattori M."/>
            <person name="Kamijo T."/>
            <person name="Ohta H."/>
        </authorList>
    </citation>
    <scope>NUCLEOTIDE SEQUENCE [LARGE SCALE GENOMIC DNA]</scope>
    <source>
        <strain evidence="4 5">C2-3</strain>
    </source>
</reference>
<dbReference type="InterPro" id="IPR052020">
    <property type="entry name" value="Cyclic_di-GMP/3'3'-cGAMP_PDE"/>
</dbReference>
<name>I0IRT3_LEPFC</name>
<evidence type="ECO:0000313" key="4">
    <source>
        <dbReference type="EMBL" id="BAM07982.1"/>
    </source>
</evidence>
<dbReference type="Gene3D" id="1.10.3210.10">
    <property type="entry name" value="Hypothetical protein af1432"/>
    <property type="match status" value="1"/>
</dbReference>
<gene>
    <name evidence="4" type="ordered locus">LFE_2310</name>
</gene>
<dbReference type="GO" id="GO:0016787">
    <property type="term" value="F:hydrolase activity"/>
    <property type="evidence" value="ECO:0007669"/>
    <property type="project" value="UniProtKB-KW"/>
</dbReference>
<keyword evidence="1" id="KW-0597">Phosphoprotein</keyword>
<dbReference type="SMART" id="SM00448">
    <property type="entry name" value="REC"/>
    <property type="match status" value="1"/>
</dbReference>
<dbReference type="PROSITE" id="PS50110">
    <property type="entry name" value="RESPONSE_REGULATORY"/>
    <property type="match status" value="1"/>
</dbReference>
<dbReference type="PROSITE" id="PS51832">
    <property type="entry name" value="HD_GYP"/>
    <property type="match status" value="1"/>
</dbReference>
<dbReference type="CDD" id="cd00077">
    <property type="entry name" value="HDc"/>
    <property type="match status" value="1"/>
</dbReference>
<dbReference type="CDD" id="cd17551">
    <property type="entry name" value="REC_RpfG-like"/>
    <property type="match status" value="1"/>
</dbReference>
<protein>
    <submittedName>
        <fullName evidence="4">Putative response regulator receiver modulated metal dependent phosphohydrolase</fullName>
    </submittedName>
</protein>
<dbReference type="Pfam" id="PF13487">
    <property type="entry name" value="HD_5"/>
    <property type="match status" value="1"/>
</dbReference>
<dbReference type="InterPro" id="IPR011006">
    <property type="entry name" value="CheY-like_superfamily"/>
</dbReference>
<keyword evidence="4" id="KW-0378">Hydrolase</keyword>
<organism evidence="4 5">
    <name type="scientific">Leptospirillum ferrooxidans (strain C2-3)</name>
    <dbReference type="NCBI Taxonomy" id="1162668"/>
    <lineage>
        <taxon>Bacteria</taxon>
        <taxon>Pseudomonadati</taxon>
        <taxon>Nitrospirota</taxon>
        <taxon>Nitrospiria</taxon>
        <taxon>Nitrospirales</taxon>
        <taxon>Nitrospiraceae</taxon>
        <taxon>Leptospirillum</taxon>
    </lineage>
</organism>
<accession>I0IRT3</accession>
<evidence type="ECO:0000256" key="1">
    <source>
        <dbReference type="PROSITE-ProRule" id="PRU00169"/>
    </source>
</evidence>
<evidence type="ECO:0000259" key="3">
    <source>
        <dbReference type="PROSITE" id="PS51832"/>
    </source>
</evidence>
<evidence type="ECO:0000313" key="5">
    <source>
        <dbReference type="Proteomes" id="UP000007382"/>
    </source>
</evidence>
<dbReference type="eggNOG" id="COG3437">
    <property type="taxonomic scope" value="Bacteria"/>
</dbReference>
<dbReference type="PANTHER" id="PTHR45228">
    <property type="entry name" value="CYCLIC DI-GMP PHOSPHODIESTERASE TM_0186-RELATED"/>
    <property type="match status" value="1"/>
</dbReference>
<dbReference type="AlphaFoldDB" id="I0IRT3"/>
<dbReference type="InterPro" id="IPR003607">
    <property type="entry name" value="HD/PDEase_dom"/>
</dbReference>
<dbReference type="Proteomes" id="UP000007382">
    <property type="component" value="Chromosome"/>
</dbReference>
<feature type="domain" description="Response regulatory" evidence="2">
    <location>
        <begin position="18"/>
        <end position="136"/>
    </location>
</feature>
<dbReference type="KEGG" id="lfc:LFE_2310"/>
<dbReference type="STRING" id="1162668.LFE_2310"/>
<reference evidence="5" key="2">
    <citation type="submission" date="2012-03" db="EMBL/GenBank/DDBJ databases">
        <title>The complete genome sequence of the pioneer microbe on fresh volcanic deposit, Leptospirillum ferrooxidans strain C2-3.</title>
        <authorList>
            <person name="Fujimura R."/>
            <person name="Sato Y."/>
            <person name="Nishizawa T."/>
            <person name="Nanba K."/>
            <person name="Oshima K."/>
            <person name="Hattori M."/>
            <person name="Kamijo T."/>
            <person name="Ohta H."/>
        </authorList>
    </citation>
    <scope>NUCLEOTIDE SEQUENCE [LARGE SCALE GENOMIC DNA]</scope>
    <source>
        <strain evidence="5">C2-3</strain>
    </source>
</reference>
<sequence length="365" mass="41525">MKEANRYRSFEHFLESARVMIVDDQFVGRKVLEEIIKSISPKITTVSFSDPEEALASYVKDLPDLILLDYKMPKMNGIDLIRGFRSQPSGEDVPIIMVTILEDKNIRYQALDAGATDFLTRPLDRIECQCRCKNLLSLRKMTIELKSHSRFLEEEVADAVLLQKQRERETLLRLARAGEFHDFETGNHVVRMARYAKLIAQAMGLPEDHCEAIELSAPMHDIGKIGIPDHVLKKPGILTSDEYEIIKMHPMIGHQILKESSSRYIEMGAVIALAHQERFDGSGYPFGLSGREIPLEARIVTVADVFDALTSVRPYKNAWTFEDAMSYLQEHSGKLFDPDCVEAFLRQIEEVRRISIIMGDLEAPS</sequence>
<proteinExistence type="predicted"/>
<keyword evidence="5" id="KW-1185">Reference proteome</keyword>
<dbReference type="GO" id="GO:0000160">
    <property type="term" value="P:phosphorelay signal transduction system"/>
    <property type="evidence" value="ECO:0007669"/>
    <property type="project" value="InterPro"/>
</dbReference>
<dbReference type="HOGENOM" id="CLU_000445_92_10_0"/>
<dbReference type="Pfam" id="PF00072">
    <property type="entry name" value="Response_reg"/>
    <property type="match status" value="1"/>
</dbReference>
<dbReference type="PANTHER" id="PTHR45228:SF1">
    <property type="entry name" value="CYCLIC DI-GMP PHOSPHODIESTERASE TM_0186"/>
    <property type="match status" value="1"/>
</dbReference>
<dbReference type="InterPro" id="IPR001789">
    <property type="entry name" value="Sig_transdc_resp-reg_receiver"/>
</dbReference>
<dbReference type="SUPFAM" id="SSF109604">
    <property type="entry name" value="HD-domain/PDEase-like"/>
    <property type="match status" value="1"/>
</dbReference>
<feature type="modified residue" description="4-aspartylphosphate" evidence="1">
    <location>
        <position position="69"/>
    </location>
</feature>